<dbReference type="EMBL" id="AMZH03006233">
    <property type="protein sequence ID" value="RRT64343.1"/>
    <property type="molecule type" value="Genomic_DNA"/>
</dbReference>
<evidence type="ECO:0000313" key="2">
    <source>
        <dbReference type="Proteomes" id="UP000287651"/>
    </source>
</evidence>
<reference evidence="1 2" key="1">
    <citation type="journal article" date="2014" name="Agronomy (Basel)">
        <title>A Draft Genome Sequence for Ensete ventricosum, the Drought-Tolerant Tree Against Hunger.</title>
        <authorList>
            <person name="Harrison J."/>
            <person name="Moore K.A."/>
            <person name="Paszkiewicz K."/>
            <person name="Jones T."/>
            <person name="Grant M."/>
            <person name="Ambacheew D."/>
            <person name="Muzemil S."/>
            <person name="Studholme D.J."/>
        </authorList>
    </citation>
    <scope>NUCLEOTIDE SEQUENCE [LARGE SCALE GENOMIC DNA]</scope>
</reference>
<dbReference type="Proteomes" id="UP000287651">
    <property type="component" value="Unassembled WGS sequence"/>
</dbReference>
<accession>A0A426ZK11</accession>
<evidence type="ECO:0000313" key="1">
    <source>
        <dbReference type="EMBL" id="RRT64343.1"/>
    </source>
</evidence>
<comment type="caution">
    <text evidence="1">The sequence shown here is derived from an EMBL/GenBank/DDBJ whole genome shotgun (WGS) entry which is preliminary data.</text>
</comment>
<sequence length="142" mass="15708">MSKVNSPLLPMSFLYTDLVTDLGRTSEAAAELGNLTTMVGVKIARARKAAGFKSLWMREVDGEHPRQPDLLQGRTGSGLLHGLRWTLRHDSGPAPRVPRLRKLRHGVSSFKQIIREKRGALPASAIDPVTPNQHGLRLHNCF</sequence>
<dbReference type="AlphaFoldDB" id="A0A426ZK11"/>
<organism evidence="1 2">
    <name type="scientific">Ensete ventricosum</name>
    <name type="common">Abyssinian banana</name>
    <name type="synonym">Musa ensete</name>
    <dbReference type="NCBI Taxonomy" id="4639"/>
    <lineage>
        <taxon>Eukaryota</taxon>
        <taxon>Viridiplantae</taxon>
        <taxon>Streptophyta</taxon>
        <taxon>Embryophyta</taxon>
        <taxon>Tracheophyta</taxon>
        <taxon>Spermatophyta</taxon>
        <taxon>Magnoliopsida</taxon>
        <taxon>Liliopsida</taxon>
        <taxon>Zingiberales</taxon>
        <taxon>Musaceae</taxon>
        <taxon>Ensete</taxon>
    </lineage>
</organism>
<gene>
    <name evidence="1" type="ORF">B296_00006561</name>
</gene>
<protein>
    <submittedName>
        <fullName evidence="1">Uncharacterized protein</fullName>
    </submittedName>
</protein>
<proteinExistence type="predicted"/>
<name>A0A426ZK11_ENSVE</name>